<dbReference type="InterPro" id="IPR018303">
    <property type="entry name" value="ATPase_P-typ_P_site"/>
</dbReference>
<evidence type="ECO:0000256" key="5">
    <source>
        <dbReference type="ARBA" id="ARBA00022553"/>
    </source>
</evidence>
<keyword evidence="10" id="KW-0460">Magnesium</keyword>
<keyword evidence="11" id="KW-1278">Translocase</keyword>
<keyword evidence="4" id="KW-1003">Cell membrane</keyword>
<evidence type="ECO:0000313" key="17">
    <source>
        <dbReference type="EMBL" id="EXJ91485.1"/>
    </source>
</evidence>
<dbReference type="Pfam" id="PF00122">
    <property type="entry name" value="E1-E2_ATPase"/>
    <property type="match status" value="1"/>
</dbReference>
<keyword evidence="6" id="KW-0812">Transmembrane</keyword>
<dbReference type="PROSITE" id="PS00154">
    <property type="entry name" value="ATPASE_E1_E2"/>
    <property type="match status" value="1"/>
</dbReference>
<dbReference type="InterPro" id="IPR036412">
    <property type="entry name" value="HAD-like_sf"/>
</dbReference>
<evidence type="ECO:0000256" key="14">
    <source>
        <dbReference type="ARBA" id="ARBA00023136"/>
    </source>
</evidence>
<gene>
    <name evidence="17" type="ORF">A1O3_00033</name>
</gene>
<dbReference type="GO" id="GO:0005524">
    <property type="term" value="F:ATP binding"/>
    <property type="evidence" value="ECO:0007669"/>
    <property type="project" value="UniProtKB-UniRule"/>
</dbReference>
<dbReference type="Proteomes" id="UP000019478">
    <property type="component" value="Unassembled WGS sequence"/>
</dbReference>
<keyword evidence="12" id="KW-1133">Transmembrane helix</keyword>
<dbReference type="NCBIfam" id="TIGR01494">
    <property type="entry name" value="ATPase_P-type"/>
    <property type="match status" value="2"/>
</dbReference>
<dbReference type="GO" id="GO:0043682">
    <property type="term" value="F:P-type divalent copper transporter activity"/>
    <property type="evidence" value="ECO:0007669"/>
    <property type="project" value="TreeGrafter"/>
</dbReference>
<dbReference type="InterPro" id="IPR001757">
    <property type="entry name" value="P_typ_ATPase"/>
</dbReference>
<proteinExistence type="inferred from homology"/>
<keyword evidence="3" id="KW-0813">Transport</keyword>
<name>W9YP96_9EURO</name>
<dbReference type="Gene3D" id="3.40.50.1000">
    <property type="entry name" value="HAD superfamily/HAD-like"/>
    <property type="match status" value="1"/>
</dbReference>
<comment type="caution">
    <text evidence="17">The sequence shown here is derived from an EMBL/GenBank/DDBJ whole genome shotgun (WGS) entry which is preliminary data.</text>
</comment>
<keyword evidence="13" id="KW-0406">Ion transport</keyword>
<dbReference type="SUPFAM" id="SSF56784">
    <property type="entry name" value="HAD-like"/>
    <property type="match status" value="1"/>
</dbReference>
<dbReference type="GeneID" id="19164175"/>
<evidence type="ECO:0000256" key="15">
    <source>
        <dbReference type="RuleBase" id="RU362081"/>
    </source>
</evidence>
<organism evidence="17 18">
    <name type="scientific">Capronia epimyces CBS 606.96</name>
    <dbReference type="NCBI Taxonomy" id="1182542"/>
    <lineage>
        <taxon>Eukaryota</taxon>
        <taxon>Fungi</taxon>
        <taxon>Dikarya</taxon>
        <taxon>Ascomycota</taxon>
        <taxon>Pezizomycotina</taxon>
        <taxon>Eurotiomycetes</taxon>
        <taxon>Chaetothyriomycetidae</taxon>
        <taxon>Chaetothyriales</taxon>
        <taxon>Herpotrichiellaceae</taxon>
        <taxon>Capronia</taxon>
    </lineage>
</organism>
<evidence type="ECO:0000256" key="12">
    <source>
        <dbReference type="ARBA" id="ARBA00022989"/>
    </source>
</evidence>
<dbReference type="PANTHER" id="PTHR43520:SF5">
    <property type="entry name" value="CATION-TRANSPORTING P-TYPE ATPASE-RELATED"/>
    <property type="match status" value="1"/>
</dbReference>
<dbReference type="AlphaFoldDB" id="W9YP96"/>
<evidence type="ECO:0000256" key="6">
    <source>
        <dbReference type="ARBA" id="ARBA00022692"/>
    </source>
</evidence>
<evidence type="ECO:0000256" key="10">
    <source>
        <dbReference type="ARBA" id="ARBA00022842"/>
    </source>
</evidence>
<dbReference type="EMBL" id="AMGY01000001">
    <property type="protein sequence ID" value="EXJ91485.1"/>
    <property type="molecule type" value="Genomic_DNA"/>
</dbReference>
<dbReference type="SUPFAM" id="SSF81653">
    <property type="entry name" value="Calcium ATPase, transduction domain A"/>
    <property type="match status" value="1"/>
</dbReference>
<keyword evidence="18" id="KW-1185">Reference proteome</keyword>
<keyword evidence="14 15" id="KW-0472">Membrane</keyword>
<dbReference type="Gene3D" id="2.70.150.10">
    <property type="entry name" value="Calcium-transporting ATPase, cytoplasmic transduction domain A"/>
    <property type="match status" value="1"/>
</dbReference>
<dbReference type="eggNOG" id="KOG0207">
    <property type="taxonomic scope" value="Eukaryota"/>
</dbReference>
<evidence type="ECO:0000256" key="8">
    <source>
        <dbReference type="ARBA" id="ARBA00022741"/>
    </source>
</evidence>
<protein>
    <recommendedName>
        <fullName evidence="16">P-type ATPase A domain-containing protein</fullName>
    </recommendedName>
</protein>
<dbReference type="STRING" id="1182542.W9YP96"/>
<dbReference type="RefSeq" id="XP_007728375.1">
    <property type="nucleotide sequence ID" value="XM_007730185.1"/>
</dbReference>
<evidence type="ECO:0000256" key="4">
    <source>
        <dbReference type="ARBA" id="ARBA00022475"/>
    </source>
</evidence>
<dbReference type="Pfam" id="PF00702">
    <property type="entry name" value="Hydrolase"/>
    <property type="match status" value="1"/>
</dbReference>
<evidence type="ECO:0000256" key="9">
    <source>
        <dbReference type="ARBA" id="ARBA00022840"/>
    </source>
</evidence>
<evidence type="ECO:0000259" key="16">
    <source>
        <dbReference type="Pfam" id="PF00122"/>
    </source>
</evidence>
<dbReference type="InterPro" id="IPR059000">
    <property type="entry name" value="ATPase_P-type_domA"/>
</dbReference>
<dbReference type="InterPro" id="IPR027256">
    <property type="entry name" value="P-typ_ATPase_IB"/>
</dbReference>
<dbReference type="GO" id="GO:0016887">
    <property type="term" value="F:ATP hydrolysis activity"/>
    <property type="evidence" value="ECO:0007669"/>
    <property type="project" value="InterPro"/>
</dbReference>
<evidence type="ECO:0000256" key="11">
    <source>
        <dbReference type="ARBA" id="ARBA00022967"/>
    </source>
</evidence>
<evidence type="ECO:0000256" key="3">
    <source>
        <dbReference type="ARBA" id="ARBA00022448"/>
    </source>
</evidence>
<evidence type="ECO:0000313" key="18">
    <source>
        <dbReference type="Proteomes" id="UP000019478"/>
    </source>
</evidence>
<dbReference type="PANTHER" id="PTHR43520">
    <property type="entry name" value="ATP7, ISOFORM B"/>
    <property type="match status" value="1"/>
</dbReference>
<dbReference type="NCBIfam" id="TIGR01525">
    <property type="entry name" value="ATPase-IB_hvy"/>
    <property type="match status" value="1"/>
</dbReference>
<comment type="subcellular location">
    <subcellularLocation>
        <location evidence="1">Cell membrane</location>
        <topology evidence="1">Multi-pass membrane protein</topology>
    </subcellularLocation>
    <subcellularLocation>
        <location evidence="15">Membrane</location>
    </subcellularLocation>
</comment>
<evidence type="ECO:0000256" key="7">
    <source>
        <dbReference type="ARBA" id="ARBA00022723"/>
    </source>
</evidence>
<keyword evidence="5" id="KW-0597">Phosphoprotein</keyword>
<feature type="domain" description="P-type ATPase A" evidence="16">
    <location>
        <begin position="98"/>
        <end position="182"/>
    </location>
</feature>
<evidence type="ECO:0000256" key="2">
    <source>
        <dbReference type="ARBA" id="ARBA00006024"/>
    </source>
</evidence>
<dbReference type="HOGENOM" id="CLU_001771_0_2_1"/>
<reference evidence="17 18" key="1">
    <citation type="submission" date="2013-03" db="EMBL/GenBank/DDBJ databases">
        <title>The Genome Sequence of Capronia epimyces CBS 606.96.</title>
        <authorList>
            <consortium name="The Broad Institute Genomics Platform"/>
            <person name="Cuomo C."/>
            <person name="de Hoog S."/>
            <person name="Gorbushina A."/>
            <person name="Walker B."/>
            <person name="Young S.K."/>
            <person name="Zeng Q."/>
            <person name="Gargeya S."/>
            <person name="Fitzgerald M."/>
            <person name="Haas B."/>
            <person name="Abouelleil A."/>
            <person name="Allen A.W."/>
            <person name="Alvarado L."/>
            <person name="Arachchi H.M."/>
            <person name="Berlin A.M."/>
            <person name="Chapman S.B."/>
            <person name="Gainer-Dewar J."/>
            <person name="Goldberg J."/>
            <person name="Griggs A."/>
            <person name="Gujja S."/>
            <person name="Hansen M."/>
            <person name="Howarth C."/>
            <person name="Imamovic A."/>
            <person name="Ireland A."/>
            <person name="Larimer J."/>
            <person name="McCowan C."/>
            <person name="Murphy C."/>
            <person name="Pearson M."/>
            <person name="Poon T.W."/>
            <person name="Priest M."/>
            <person name="Roberts A."/>
            <person name="Saif S."/>
            <person name="Shea T."/>
            <person name="Sisk P."/>
            <person name="Sykes S."/>
            <person name="Wortman J."/>
            <person name="Nusbaum C."/>
            <person name="Birren B."/>
        </authorList>
    </citation>
    <scope>NUCLEOTIDE SEQUENCE [LARGE SCALE GENOMIC DNA]</scope>
    <source>
        <strain evidence="17 18">CBS 606.96</strain>
    </source>
</reference>
<dbReference type="InterPro" id="IPR023214">
    <property type="entry name" value="HAD_sf"/>
</dbReference>
<dbReference type="InterPro" id="IPR023299">
    <property type="entry name" value="ATPase_P-typ_cyto_dom_N"/>
</dbReference>
<dbReference type="GO" id="GO:0005507">
    <property type="term" value="F:copper ion binding"/>
    <property type="evidence" value="ECO:0007669"/>
    <property type="project" value="TreeGrafter"/>
</dbReference>
<accession>W9YP96</accession>
<dbReference type="InterPro" id="IPR008250">
    <property type="entry name" value="ATPase_P-typ_transduc_dom_A_sf"/>
</dbReference>
<comment type="similarity">
    <text evidence="2 15">Belongs to the cation transport ATPase (P-type) (TC 3.A.3) family. Type IB subfamily.</text>
</comment>
<dbReference type="GO" id="GO:0055070">
    <property type="term" value="P:copper ion homeostasis"/>
    <property type="evidence" value="ECO:0007669"/>
    <property type="project" value="TreeGrafter"/>
</dbReference>
<evidence type="ECO:0000256" key="1">
    <source>
        <dbReference type="ARBA" id="ARBA00004651"/>
    </source>
</evidence>
<sequence>MSLLTSCALQVGLLDSVIRAYRSSSASSSPWDSAAFDSLTLLATVLLGGRYAKALLSQHTFAATASLAALLPSEALVVAEDEGEGEGEGEVGAGVSAVRHIPPSMLRVGDVVLVHPNTAAPCDGDVVTGSSEMLEACLNGGTVPRPKRAGDPVFTGCVNLRQTLKIQVTRAGKDTWLEKALETTLSATRNKSSVQALSETAAEYFVLVVFSVMLAACSLEAYYHFTDMSSVLHRACLILLSACPCTLGLSVPSCIMVATGVAARHGVLMSPRPSCLQAATTLRMIMLDKTGTLTRGNVKVKEHHMSSTVPPALHPLIFKVIFQAEIGSQHPIATALRQYCAMLCAEDHAAGLRSQVHSVHTHHGLGVSALVNLPPQPDPATIRIGSLRYMQWSHCTPAPDLEYCIEREPGPSPSPVGAFSPGSVYIALDSTVICTIQLTDPLEPSASRFVSTAHSLALSVGILTGDTLSSVVPVAASLSIPRSRVWASCLPHDKARIISGLKERYSSPKGCVAMVGDNMNDIPALSAADLSIAVATDAFQLPDGVADALILNSPSSPSVSHTIQGSRQEHDDHSSSLPRVLFIISLLARTSHIIQQNVLWALCYNTVVLFLSSGLGRLIGLTWDMSPLHAALGMSLSSLAVLANSLRLEGEDMWPLQRSRGPGKSGVDLMRG</sequence>
<evidence type="ECO:0000256" key="13">
    <source>
        <dbReference type="ARBA" id="ARBA00023065"/>
    </source>
</evidence>
<dbReference type="PRINTS" id="PR00119">
    <property type="entry name" value="CATATPASE"/>
</dbReference>
<dbReference type="Gene3D" id="3.40.1110.10">
    <property type="entry name" value="Calcium-transporting ATPase, cytoplasmic domain N"/>
    <property type="match status" value="1"/>
</dbReference>
<keyword evidence="8 15" id="KW-0547">Nucleotide-binding</keyword>
<keyword evidence="7 15" id="KW-0479">Metal-binding</keyword>
<dbReference type="GO" id="GO:0005886">
    <property type="term" value="C:plasma membrane"/>
    <property type="evidence" value="ECO:0007669"/>
    <property type="project" value="UniProtKB-SubCell"/>
</dbReference>
<keyword evidence="9 15" id="KW-0067">ATP-binding</keyword>
<dbReference type="OrthoDB" id="432719at2759"/>